<dbReference type="SUPFAM" id="SSF51621">
    <property type="entry name" value="Phosphoenolpyruvate/pyruvate domain"/>
    <property type="match status" value="1"/>
</dbReference>
<name>C9R9H9_AMMDK</name>
<dbReference type="Proteomes" id="UP000002620">
    <property type="component" value="Chromosome"/>
</dbReference>
<proteinExistence type="inferred from homology"/>
<dbReference type="OrthoDB" id="9781789at2"/>
<dbReference type="KEGG" id="adg:Adeg_1877"/>
<evidence type="ECO:0000256" key="7">
    <source>
        <dbReference type="HAMAP-Rule" id="MF_00156"/>
    </source>
</evidence>
<evidence type="ECO:0000256" key="5">
    <source>
        <dbReference type="ARBA" id="ARBA00022679"/>
    </source>
</evidence>
<dbReference type="InterPro" id="IPR003700">
    <property type="entry name" value="Pantoate_hydroxy_MeTrfase"/>
</dbReference>
<dbReference type="RefSeq" id="WP_015739835.1">
    <property type="nucleotide sequence ID" value="NC_013385.1"/>
</dbReference>
<feature type="binding site" evidence="7 10">
    <location>
        <position position="45"/>
    </location>
    <ligand>
        <name>Mg(2+)</name>
        <dbReference type="ChEBI" id="CHEBI:18420"/>
    </ligand>
</feature>
<dbReference type="InterPro" id="IPR040442">
    <property type="entry name" value="Pyrv_kinase-like_dom_sf"/>
</dbReference>
<organism evidence="11 12">
    <name type="scientific">Ammonifex degensii (strain DSM 10501 / KC4)</name>
    <dbReference type="NCBI Taxonomy" id="429009"/>
    <lineage>
        <taxon>Bacteria</taxon>
        <taxon>Bacillati</taxon>
        <taxon>Bacillota</taxon>
        <taxon>Clostridia</taxon>
        <taxon>Thermoanaerobacterales</taxon>
        <taxon>Thermoanaerobacteraceae</taxon>
        <taxon>Ammonifex</taxon>
    </lineage>
</organism>
<dbReference type="eggNOG" id="COG0413">
    <property type="taxonomic scope" value="Bacteria"/>
</dbReference>
<comment type="catalytic activity">
    <reaction evidence="7">
        <text>(6R)-5,10-methylene-5,6,7,8-tetrahydrofolate + 3-methyl-2-oxobutanoate + H2O = 2-dehydropantoate + (6S)-5,6,7,8-tetrahydrofolate</text>
        <dbReference type="Rhea" id="RHEA:11824"/>
        <dbReference type="ChEBI" id="CHEBI:11561"/>
        <dbReference type="ChEBI" id="CHEBI:11851"/>
        <dbReference type="ChEBI" id="CHEBI:15377"/>
        <dbReference type="ChEBI" id="CHEBI:15636"/>
        <dbReference type="ChEBI" id="CHEBI:57453"/>
        <dbReference type="EC" id="2.1.2.11"/>
    </reaction>
</comment>
<dbReference type="FunFam" id="3.20.20.60:FF:000003">
    <property type="entry name" value="3-methyl-2-oxobutanoate hydroxymethyltransferase"/>
    <property type="match status" value="1"/>
</dbReference>
<comment type="pathway">
    <text evidence="1 7">Cofactor biosynthesis; (R)-pantothenate biosynthesis; (R)-pantoate from 3-methyl-2-oxobutanoate: step 1/2.</text>
</comment>
<keyword evidence="7" id="KW-0963">Cytoplasm</keyword>
<evidence type="ECO:0000313" key="11">
    <source>
        <dbReference type="EMBL" id="ACX52958.1"/>
    </source>
</evidence>
<evidence type="ECO:0000256" key="6">
    <source>
        <dbReference type="ARBA" id="ARBA00056497"/>
    </source>
</evidence>
<comment type="similarity">
    <text evidence="2 7">Belongs to the PanB family.</text>
</comment>
<feature type="active site" description="Proton acceptor" evidence="7 8">
    <location>
        <position position="183"/>
    </location>
</feature>
<dbReference type="CDD" id="cd06557">
    <property type="entry name" value="KPHMT-like"/>
    <property type="match status" value="1"/>
</dbReference>
<dbReference type="NCBIfam" id="NF001452">
    <property type="entry name" value="PRK00311.1"/>
    <property type="match status" value="1"/>
</dbReference>
<dbReference type="GO" id="GO:0000287">
    <property type="term" value="F:magnesium ion binding"/>
    <property type="evidence" value="ECO:0007669"/>
    <property type="project" value="TreeGrafter"/>
</dbReference>
<keyword evidence="5 7" id="KW-0808">Transferase</keyword>
<comment type="subcellular location">
    <subcellularLocation>
        <location evidence="7">Cytoplasm</location>
    </subcellularLocation>
</comment>
<feature type="binding site" evidence="7 10">
    <location>
        <position position="84"/>
    </location>
    <ligand>
        <name>Mg(2+)</name>
        <dbReference type="ChEBI" id="CHEBI:18420"/>
    </ligand>
</feature>
<feature type="binding site" evidence="7 9">
    <location>
        <position position="114"/>
    </location>
    <ligand>
        <name>3-methyl-2-oxobutanoate</name>
        <dbReference type="ChEBI" id="CHEBI:11851"/>
    </ligand>
</feature>
<dbReference type="GO" id="GO:0003864">
    <property type="term" value="F:3-methyl-2-oxobutanoate hydroxymethyltransferase activity"/>
    <property type="evidence" value="ECO:0007669"/>
    <property type="project" value="UniProtKB-UniRule"/>
</dbReference>
<accession>C9R9H9</accession>
<evidence type="ECO:0000256" key="8">
    <source>
        <dbReference type="PIRSR" id="PIRSR000388-1"/>
    </source>
</evidence>
<keyword evidence="12" id="KW-1185">Reference proteome</keyword>
<dbReference type="EMBL" id="CP001785">
    <property type="protein sequence ID" value="ACX52958.1"/>
    <property type="molecule type" value="Genomic_DNA"/>
</dbReference>
<dbReference type="NCBIfam" id="TIGR00222">
    <property type="entry name" value="panB"/>
    <property type="match status" value="1"/>
</dbReference>
<dbReference type="EC" id="2.1.2.11" evidence="7"/>
<evidence type="ECO:0000256" key="10">
    <source>
        <dbReference type="PIRSR" id="PIRSR000388-3"/>
    </source>
</evidence>
<keyword evidence="7 10" id="KW-0460">Magnesium</keyword>
<comment type="subunit">
    <text evidence="3 7">Homodecamer; pentamer of dimers.</text>
</comment>
<feature type="binding site" evidence="7 10">
    <location>
        <position position="116"/>
    </location>
    <ligand>
        <name>Mg(2+)</name>
        <dbReference type="ChEBI" id="CHEBI:18420"/>
    </ligand>
</feature>
<evidence type="ECO:0000256" key="1">
    <source>
        <dbReference type="ARBA" id="ARBA00005033"/>
    </source>
</evidence>
<dbReference type="HOGENOM" id="CLU_036645_1_0_9"/>
<dbReference type="UniPathway" id="UPA00028">
    <property type="reaction ID" value="UER00003"/>
</dbReference>
<comment type="cofactor">
    <cofactor evidence="7 10">
        <name>Mg(2+)</name>
        <dbReference type="ChEBI" id="CHEBI:18420"/>
    </cofactor>
    <text evidence="7 10">Binds 1 Mg(2+) ion per subunit.</text>
</comment>
<dbReference type="PANTHER" id="PTHR20881">
    <property type="entry name" value="3-METHYL-2-OXOBUTANOATE HYDROXYMETHYLTRANSFERASE"/>
    <property type="match status" value="1"/>
</dbReference>
<dbReference type="HAMAP" id="MF_00156">
    <property type="entry name" value="PanB"/>
    <property type="match status" value="1"/>
</dbReference>
<dbReference type="InterPro" id="IPR015813">
    <property type="entry name" value="Pyrv/PenolPyrv_kinase-like_dom"/>
</dbReference>
<gene>
    <name evidence="7" type="primary">panB</name>
    <name evidence="11" type="ordered locus">Adeg_1877</name>
</gene>
<dbReference type="AlphaFoldDB" id="C9R9H9"/>
<sequence>MNKVTTADFRRWKMEKRPITMLTAYDYSLARLVDEAGIDAILVGDSVGNVVLGYPNTLPVTMEEMLHHTRAVVRGVKRALVIGDMPFLSYQVSKEEAIRNAGRFLKEAGAEAVKLEGGEEIAPTVEALVKSGIPVMGHIGLTPQYVHQLGGYRVQGKEAAAARKLIRDAQALAEAGVFALVLECVPQEVAQEITASLPVPTIGIGAGPHCDGQVLVTHDLLGLYGGFTPKFVKRYANLVEEIKKALAAFREEVQNRVFPGPEHSFSMAPEEYRAFKEGKE</sequence>
<evidence type="ECO:0000256" key="4">
    <source>
        <dbReference type="ARBA" id="ARBA00022655"/>
    </source>
</evidence>
<keyword evidence="7 10" id="KW-0479">Metal-binding</keyword>
<dbReference type="Gene3D" id="3.20.20.60">
    <property type="entry name" value="Phosphoenolpyruvate-binding domains"/>
    <property type="match status" value="1"/>
</dbReference>
<evidence type="ECO:0000256" key="2">
    <source>
        <dbReference type="ARBA" id="ARBA00008676"/>
    </source>
</evidence>
<comment type="function">
    <text evidence="6 7">Catalyzes the reversible reaction in which hydroxymethyl group from 5,10-methylenetetrahydrofolate is transferred onto alpha-ketoisovalerate to form ketopantoate.</text>
</comment>
<evidence type="ECO:0000256" key="9">
    <source>
        <dbReference type="PIRSR" id="PIRSR000388-2"/>
    </source>
</evidence>
<dbReference type="GO" id="GO:0015940">
    <property type="term" value="P:pantothenate biosynthetic process"/>
    <property type="evidence" value="ECO:0007669"/>
    <property type="project" value="UniProtKB-UniRule"/>
</dbReference>
<dbReference type="GO" id="GO:0005737">
    <property type="term" value="C:cytoplasm"/>
    <property type="evidence" value="ECO:0007669"/>
    <property type="project" value="UniProtKB-SubCell"/>
</dbReference>
<reference evidence="11 12" key="1">
    <citation type="submission" date="2009-10" db="EMBL/GenBank/DDBJ databases">
        <title>Complete sequence of chromosome of Ammonifex degensii KC4.</title>
        <authorList>
            <consortium name="US DOE Joint Genome Institute"/>
            <person name="Kerfeld C."/>
            <person name="Goodner B."/>
            <person name="Huber H."/>
            <person name="Stetter K."/>
            <person name="Lucas S."/>
            <person name="Copeland A."/>
            <person name="Lapidus A."/>
            <person name="Glavina del Rio T."/>
            <person name="Dalin E."/>
            <person name="Tice H."/>
            <person name="Bruce D."/>
            <person name="Goodwin L."/>
            <person name="Pitluck S."/>
            <person name="Saunders E."/>
            <person name="Brettin T."/>
            <person name="Detter J.C."/>
            <person name="Han C."/>
            <person name="Larimer F."/>
            <person name="Land M."/>
            <person name="Hauser L."/>
            <person name="Kyrpides N."/>
            <person name="Ovchinnikova G."/>
            <person name="Richardson P."/>
        </authorList>
    </citation>
    <scope>NUCLEOTIDE SEQUENCE [LARGE SCALE GENOMIC DNA]</scope>
    <source>
        <strain evidence="12">DSM 10501 / KC4</strain>
    </source>
</reference>
<protein>
    <recommendedName>
        <fullName evidence="7">3-methyl-2-oxobutanoate hydroxymethyltransferase</fullName>
        <ecNumber evidence="7">2.1.2.11</ecNumber>
    </recommendedName>
    <alternativeName>
        <fullName evidence="7">Ketopantoate hydroxymethyltransferase</fullName>
        <shortName evidence="7">KPHMT</shortName>
    </alternativeName>
</protein>
<evidence type="ECO:0000313" key="12">
    <source>
        <dbReference type="Proteomes" id="UP000002620"/>
    </source>
</evidence>
<evidence type="ECO:0000256" key="3">
    <source>
        <dbReference type="ARBA" id="ARBA00011424"/>
    </source>
</evidence>
<dbReference type="PANTHER" id="PTHR20881:SF0">
    <property type="entry name" value="3-METHYL-2-OXOBUTANOATE HYDROXYMETHYLTRANSFERASE"/>
    <property type="match status" value="1"/>
</dbReference>
<dbReference type="PIRSF" id="PIRSF000388">
    <property type="entry name" value="Pantoate_hydroxy_MeTrfase"/>
    <property type="match status" value="1"/>
</dbReference>
<keyword evidence="4 7" id="KW-0566">Pantothenate biosynthesis</keyword>
<dbReference type="Pfam" id="PF02548">
    <property type="entry name" value="Pantoate_transf"/>
    <property type="match status" value="1"/>
</dbReference>
<feature type="binding site" evidence="7 9">
    <location>
        <begin position="45"/>
        <end position="46"/>
    </location>
    <ligand>
        <name>3-methyl-2-oxobutanoate</name>
        <dbReference type="ChEBI" id="CHEBI:11851"/>
    </ligand>
</feature>
<feature type="binding site" evidence="7 9">
    <location>
        <position position="84"/>
    </location>
    <ligand>
        <name>3-methyl-2-oxobutanoate</name>
        <dbReference type="ChEBI" id="CHEBI:11851"/>
    </ligand>
</feature>
<dbReference type="STRING" id="429009.Adeg_1877"/>